<reference evidence="2" key="1">
    <citation type="submission" date="2023-10" db="EMBL/GenBank/DDBJ databases">
        <authorList>
            <person name="Chen Y."/>
            <person name="Shah S."/>
            <person name="Dougan E. K."/>
            <person name="Thang M."/>
            <person name="Chan C."/>
        </authorList>
    </citation>
    <scope>NUCLEOTIDE SEQUENCE [LARGE SCALE GENOMIC DNA]</scope>
</reference>
<dbReference type="InterPro" id="IPR002048">
    <property type="entry name" value="EF_hand_dom"/>
</dbReference>
<evidence type="ECO:0000313" key="3">
    <source>
        <dbReference type="Proteomes" id="UP001189429"/>
    </source>
</evidence>
<feature type="domain" description="EF-hand" evidence="1">
    <location>
        <begin position="20"/>
        <end position="51"/>
    </location>
</feature>
<name>A0ABN9PFN3_9DINO</name>
<dbReference type="Proteomes" id="UP001189429">
    <property type="component" value="Unassembled WGS sequence"/>
</dbReference>
<evidence type="ECO:0000313" key="2">
    <source>
        <dbReference type="EMBL" id="CAK0791730.1"/>
    </source>
</evidence>
<accession>A0ABN9PFN3</accession>
<dbReference type="PROSITE" id="PS50222">
    <property type="entry name" value="EF_HAND_2"/>
    <property type="match status" value="1"/>
</dbReference>
<evidence type="ECO:0000259" key="1">
    <source>
        <dbReference type="PROSITE" id="PS50222"/>
    </source>
</evidence>
<proteinExistence type="predicted"/>
<sequence>MGAPQMSLPAEVLHALKSYKLEDFFKLLDADGSGMIIQAEWVDGMCCLVLEEMPIENLQVLHMLYRQANDLEELKSALLPRCPVLESRRSDYNA</sequence>
<comment type="caution">
    <text evidence="2">The sequence shown here is derived from an EMBL/GenBank/DDBJ whole genome shotgun (WGS) entry which is preliminary data.</text>
</comment>
<keyword evidence="3" id="KW-1185">Reference proteome</keyword>
<dbReference type="EMBL" id="CAUYUJ010000642">
    <property type="protein sequence ID" value="CAK0791730.1"/>
    <property type="molecule type" value="Genomic_DNA"/>
</dbReference>
<protein>
    <recommendedName>
        <fullName evidence="1">EF-hand domain-containing protein</fullName>
    </recommendedName>
</protein>
<organism evidence="2 3">
    <name type="scientific">Prorocentrum cordatum</name>
    <dbReference type="NCBI Taxonomy" id="2364126"/>
    <lineage>
        <taxon>Eukaryota</taxon>
        <taxon>Sar</taxon>
        <taxon>Alveolata</taxon>
        <taxon>Dinophyceae</taxon>
        <taxon>Prorocentrales</taxon>
        <taxon>Prorocentraceae</taxon>
        <taxon>Prorocentrum</taxon>
    </lineage>
</organism>
<gene>
    <name evidence="2" type="ORF">PCOR1329_LOCUS2535</name>
</gene>